<dbReference type="OrthoDB" id="1936401at2"/>
<reference evidence="1 2" key="1">
    <citation type="submission" date="2016-11" db="EMBL/GenBank/DDBJ databases">
        <authorList>
            <person name="Jaros S."/>
            <person name="Januszkiewicz K."/>
            <person name="Wedrychowicz H."/>
        </authorList>
    </citation>
    <scope>NUCLEOTIDE SEQUENCE [LARGE SCALE GENOMIC DNA]</scope>
    <source>
        <strain evidence="1 2">DSM 2631</strain>
    </source>
</reference>
<evidence type="ECO:0000313" key="1">
    <source>
        <dbReference type="EMBL" id="SHE36519.1"/>
    </source>
</evidence>
<dbReference type="AlphaFoldDB" id="A0A1M4SWH0"/>
<evidence type="ECO:0000313" key="2">
    <source>
        <dbReference type="Proteomes" id="UP000184035"/>
    </source>
</evidence>
<gene>
    <name evidence="1" type="ORF">SAMN05443638_101210</name>
</gene>
<protein>
    <recommendedName>
        <fullName evidence="3">Flagellar hook-length control protein FliK</fullName>
    </recommendedName>
</protein>
<dbReference type="Proteomes" id="UP000184035">
    <property type="component" value="Unassembled WGS sequence"/>
</dbReference>
<accession>A0A1M4SWH0</accession>
<dbReference type="EMBL" id="FQVM01000001">
    <property type="protein sequence ID" value="SHE36519.1"/>
    <property type="molecule type" value="Genomic_DNA"/>
</dbReference>
<dbReference type="RefSeq" id="WP_072892363.1">
    <property type="nucleotide sequence ID" value="NZ_FQVM01000001.1"/>
</dbReference>
<proteinExistence type="predicted"/>
<name>A0A1M4SWH0_9CLOT</name>
<keyword evidence="2" id="KW-1185">Reference proteome</keyword>
<sequence length="684" mass="77462">MPSIINVSNAVVSNNKKISSKLTFEVGEKFSGRIVKGKNGEESVVKLLDGWQFAAEIEGDSKSYQEGIVKFEVDGFENGKLKLKVIKESESQDNKEDKMIDSLLKSEGLKDDDTEVIKMMIKHNMNISKENVIKAKTLMKFKADIKENPEEIEKFINSFLASKGIEKASVEGQKVINILKNFFSSLENLSNEDLFMMLENNIDLTSDNIKSFLKLSKSREDIFNLLEKISENLEDGELKGENINSFINDEDLEFLKNIDKELESSFDKDMKANGNKNPNNLDLEKLIKENNKGLNLSNGDKDINLNDALKKAYENKNSKIDVLNILKTLIKDDNSGVKNTLKNIILNKTVESLGKEESNSLISTIKNLSEEDIVKNILTKAKESNTTLSKLNDKDFKEIIKDLTNKNIDINKSELNSIKEATKQSIINIIRNNGKENNELNSILNKFILEDSSVGKELQSILSENNIGIEGNKESLVNSIKEEELKNLLKDIKPLRDGKILEDGVTSKSSNIIEQELKEKGQLIKKIIEDIAHKDGLNTLNLSKDMINSLKIFNSLSDNYYMLDVPINFKEKEYECKLMIKDDRKSGKKIDSKDVKLVVTVKTINMGTIDGYIKIKDKNFNVDLKCDEYWVKPLDLGKEKLCNLLKDIGYNVNVIVSRRMEDATLTNCREFFNDGSISAIDIRV</sequence>
<evidence type="ECO:0008006" key="3">
    <source>
        <dbReference type="Google" id="ProtNLM"/>
    </source>
</evidence>
<dbReference type="STRING" id="1533.SAMN05443638_101210"/>
<organism evidence="1 2">
    <name type="scientific">Clostridium fallax</name>
    <dbReference type="NCBI Taxonomy" id="1533"/>
    <lineage>
        <taxon>Bacteria</taxon>
        <taxon>Bacillati</taxon>
        <taxon>Bacillota</taxon>
        <taxon>Clostridia</taxon>
        <taxon>Eubacteriales</taxon>
        <taxon>Clostridiaceae</taxon>
        <taxon>Clostridium</taxon>
    </lineage>
</organism>